<evidence type="ECO:0000313" key="2">
    <source>
        <dbReference type="Proteomes" id="UP000051936"/>
    </source>
</evidence>
<dbReference type="GO" id="GO:0003677">
    <property type="term" value="F:DNA binding"/>
    <property type="evidence" value="ECO:0007669"/>
    <property type="project" value="InterPro"/>
</dbReference>
<name>A0A0R3DZJ4_9BRAD</name>
<dbReference type="Pfam" id="PF01527">
    <property type="entry name" value="HTH_Tnp_1"/>
    <property type="match status" value="1"/>
</dbReference>
<dbReference type="EMBL" id="LJYG01000044">
    <property type="protein sequence ID" value="KRQ15352.1"/>
    <property type="molecule type" value="Genomic_DNA"/>
</dbReference>
<dbReference type="InterPro" id="IPR009057">
    <property type="entry name" value="Homeodomain-like_sf"/>
</dbReference>
<dbReference type="GO" id="GO:0004803">
    <property type="term" value="F:transposase activity"/>
    <property type="evidence" value="ECO:0007669"/>
    <property type="project" value="InterPro"/>
</dbReference>
<dbReference type="SUPFAM" id="SSF46689">
    <property type="entry name" value="Homeodomain-like"/>
    <property type="match status" value="1"/>
</dbReference>
<dbReference type="AlphaFoldDB" id="A0A0R3DZJ4"/>
<evidence type="ECO:0000313" key="1">
    <source>
        <dbReference type="EMBL" id="KRQ15352.1"/>
    </source>
</evidence>
<gene>
    <name evidence="1" type="ORF">AOQ71_10150</name>
</gene>
<keyword evidence="2" id="KW-1185">Reference proteome</keyword>
<dbReference type="GO" id="GO:0006313">
    <property type="term" value="P:DNA transposition"/>
    <property type="evidence" value="ECO:0007669"/>
    <property type="project" value="InterPro"/>
</dbReference>
<protein>
    <recommendedName>
        <fullName evidence="3">Transposase</fullName>
    </recommendedName>
</protein>
<evidence type="ECO:0008006" key="3">
    <source>
        <dbReference type="Google" id="ProtNLM"/>
    </source>
</evidence>
<dbReference type="InterPro" id="IPR002514">
    <property type="entry name" value="Transposase_8"/>
</dbReference>
<accession>A0A0R3DZJ4</accession>
<proteinExistence type="predicted"/>
<reference evidence="1 2" key="1">
    <citation type="submission" date="2015-09" db="EMBL/GenBank/DDBJ databases">
        <title>Draft Genome Sequence of Bradyrhizobium manausense Strain BR 3351T, a Novel Symbiotic Nitrogen-Fixing Alphaproteobacterium Isolated from Brazilian Amazon Rain Forest.</title>
        <authorList>
            <person name="De Araujo J.L."/>
            <person name="Zilli J.E."/>
        </authorList>
    </citation>
    <scope>NUCLEOTIDE SEQUENCE [LARGE SCALE GENOMIC DNA]</scope>
    <source>
        <strain evidence="1 2">BR3351</strain>
    </source>
</reference>
<dbReference type="Proteomes" id="UP000051936">
    <property type="component" value="Unassembled WGS sequence"/>
</dbReference>
<dbReference type="RefSeq" id="WP_057745310.1">
    <property type="nucleotide sequence ID" value="NZ_LJYG01000044.1"/>
</dbReference>
<organism evidence="1 2">
    <name type="scientific">Bradyrhizobium manausense</name>
    <dbReference type="NCBI Taxonomy" id="989370"/>
    <lineage>
        <taxon>Bacteria</taxon>
        <taxon>Pseudomonadati</taxon>
        <taxon>Pseudomonadota</taxon>
        <taxon>Alphaproteobacteria</taxon>
        <taxon>Hyphomicrobiales</taxon>
        <taxon>Nitrobacteraceae</taxon>
        <taxon>Bradyrhizobium</taxon>
    </lineage>
</organism>
<comment type="caution">
    <text evidence="1">The sequence shown here is derived from an EMBL/GenBank/DDBJ whole genome shotgun (WGS) entry which is preliminary data.</text>
</comment>
<dbReference type="InterPro" id="IPR036388">
    <property type="entry name" value="WH-like_DNA-bd_sf"/>
</dbReference>
<sequence>MRKFKVAPDVREQVISRIKEGSVTVQQAAKEHGVHETTVYGWLGSKVENVPSILEFAKLRRERDELLRLVGEITLKLSESQKKK</sequence>
<dbReference type="Gene3D" id="1.10.10.10">
    <property type="entry name" value="Winged helix-like DNA-binding domain superfamily/Winged helix DNA-binding domain"/>
    <property type="match status" value="1"/>
</dbReference>